<dbReference type="EMBL" id="ABEU02000013">
    <property type="status" value="NOT_ANNOTATED_CDS"/>
    <property type="molecule type" value="Genomic_DNA"/>
</dbReference>
<dbReference type="EnsemblPlants" id="Pp3c13_670V3.2">
    <property type="protein sequence ID" value="Pp3c13_670V3.2"/>
    <property type="gene ID" value="Pp3c13_670"/>
</dbReference>
<dbReference type="AlphaFoldDB" id="A0A7I4AKN5"/>
<reference evidence="1 2" key="2">
    <citation type="journal article" date="2018" name="Plant J.">
        <title>The Physcomitrella patens chromosome-scale assembly reveals moss genome structure and evolution.</title>
        <authorList>
            <person name="Lang D."/>
            <person name="Ullrich K.K."/>
            <person name="Murat F."/>
            <person name="Fuchs J."/>
            <person name="Jenkins J."/>
            <person name="Haas F.B."/>
            <person name="Piednoel M."/>
            <person name="Gundlach H."/>
            <person name="Van Bel M."/>
            <person name="Meyberg R."/>
            <person name="Vives C."/>
            <person name="Morata J."/>
            <person name="Symeonidi A."/>
            <person name="Hiss M."/>
            <person name="Muchero W."/>
            <person name="Kamisugi Y."/>
            <person name="Saleh O."/>
            <person name="Blanc G."/>
            <person name="Decker E.L."/>
            <person name="van Gessel N."/>
            <person name="Grimwood J."/>
            <person name="Hayes R.D."/>
            <person name="Graham S.W."/>
            <person name="Gunter L.E."/>
            <person name="McDaniel S.F."/>
            <person name="Hoernstein S.N.W."/>
            <person name="Larsson A."/>
            <person name="Li F.W."/>
            <person name="Perroud P.F."/>
            <person name="Phillips J."/>
            <person name="Ranjan P."/>
            <person name="Rokshar D.S."/>
            <person name="Rothfels C.J."/>
            <person name="Schneider L."/>
            <person name="Shu S."/>
            <person name="Stevenson D.W."/>
            <person name="Thummler F."/>
            <person name="Tillich M."/>
            <person name="Villarreal Aguilar J.C."/>
            <person name="Widiez T."/>
            <person name="Wong G.K."/>
            <person name="Wymore A."/>
            <person name="Zhang Y."/>
            <person name="Zimmer A.D."/>
            <person name="Quatrano R.S."/>
            <person name="Mayer K.F.X."/>
            <person name="Goodstein D."/>
            <person name="Casacuberta J.M."/>
            <person name="Vandepoele K."/>
            <person name="Reski R."/>
            <person name="Cuming A.C."/>
            <person name="Tuskan G.A."/>
            <person name="Maumus F."/>
            <person name="Salse J."/>
            <person name="Schmutz J."/>
            <person name="Rensing S.A."/>
        </authorList>
    </citation>
    <scope>NUCLEOTIDE SEQUENCE [LARGE SCALE GENOMIC DNA]</scope>
    <source>
        <strain evidence="1 2">cv. Gransden 2004</strain>
    </source>
</reference>
<protein>
    <submittedName>
        <fullName evidence="1">Uncharacterized protein</fullName>
    </submittedName>
</protein>
<proteinExistence type="predicted"/>
<organism evidence="1 2">
    <name type="scientific">Physcomitrium patens</name>
    <name type="common">Spreading-leaved earth moss</name>
    <name type="synonym">Physcomitrella patens</name>
    <dbReference type="NCBI Taxonomy" id="3218"/>
    <lineage>
        <taxon>Eukaryota</taxon>
        <taxon>Viridiplantae</taxon>
        <taxon>Streptophyta</taxon>
        <taxon>Embryophyta</taxon>
        <taxon>Bryophyta</taxon>
        <taxon>Bryophytina</taxon>
        <taxon>Bryopsida</taxon>
        <taxon>Funariidae</taxon>
        <taxon>Funariales</taxon>
        <taxon>Funariaceae</taxon>
        <taxon>Physcomitrium</taxon>
    </lineage>
</organism>
<accession>A0A7I4AKN5</accession>
<evidence type="ECO:0000313" key="1">
    <source>
        <dbReference type="EnsemblPlants" id="Pp3c13_670V3.2"/>
    </source>
</evidence>
<reference evidence="1 2" key="1">
    <citation type="journal article" date="2008" name="Science">
        <title>The Physcomitrella genome reveals evolutionary insights into the conquest of land by plants.</title>
        <authorList>
            <person name="Rensing S."/>
            <person name="Lang D."/>
            <person name="Zimmer A."/>
            <person name="Terry A."/>
            <person name="Salamov A."/>
            <person name="Shapiro H."/>
            <person name="Nishiyama T."/>
            <person name="Perroud P.-F."/>
            <person name="Lindquist E."/>
            <person name="Kamisugi Y."/>
            <person name="Tanahashi T."/>
            <person name="Sakakibara K."/>
            <person name="Fujita T."/>
            <person name="Oishi K."/>
            <person name="Shin-I T."/>
            <person name="Kuroki Y."/>
            <person name="Toyoda A."/>
            <person name="Suzuki Y."/>
            <person name="Hashimoto A."/>
            <person name="Yamaguchi K."/>
            <person name="Sugano A."/>
            <person name="Kohara Y."/>
            <person name="Fujiyama A."/>
            <person name="Anterola A."/>
            <person name="Aoki S."/>
            <person name="Ashton N."/>
            <person name="Barbazuk W.B."/>
            <person name="Barker E."/>
            <person name="Bennetzen J."/>
            <person name="Bezanilla M."/>
            <person name="Blankenship R."/>
            <person name="Cho S.H."/>
            <person name="Dutcher S."/>
            <person name="Estelle M."/>
            <person name="Fawcett J.A."/>
            <person name="Gundlach H."/>
            <person name="Hanada K."/>
            <person name="Heyl A."/>
            <person name="Hicks K.A."/>
            <person name="Hugh J."/>
            <person name="Lohr M."/>
            <person name="Mayer K."/>
            <person name="Melkozernov A."/>
            <person name="Murata T."/>
            <person name="Nelson D."/>
            <person name="Pils B."/>
            <person name="Prigge M."/>
            <person name="Reiss B."/>
            <person name="Renner T."/>
            <person name="Rombauts S."/>
            <person name="Rushton P."/>
            <person name="Sanderfoot A."/>
            <person name="Schween G."/>
            <person name="Shiu S.-H."/>
            <person name="Stueber K."/>
            <person name="Theodoulou F.L."/>
            <person name="Tu H."/>
            <person name="Van de Peer Y."/>
            <person name="Verrier P.J."/>
            <person name="Waters E."/>
            <person name="Wood A."/>
            <person name="Yang L."/>
            <person name="Cove D."/>
            <person name="Cuming A."/>
            <person name="Hasebe M."/>
            <person name="Lucas S."/>
            <person name="Mishler D.B."/>
            <person name="Reski R."/>
            <person name="Grigoriev I."/>
            <person name="Quatrano R.S."/>
            <person name="Boore J.L."/>
        </authorList>
    </citation>
    <scope>NUCLEOTIDE SEQUENCE [LARGE SCALE GENOMIC DNA]</scope>
    <source>
        <strain evidence="1 2">cv. Gransden 2004</strain>
    </source>
</reference>
<name>A0A7I4AKN5_PHYPA</name>
<reference evidence="1" key="3">
    <citation type="submission" date="2020-12" db="UniProtKB">
        <authorList>
            <consortium name="EnsemblPlants"/>
        </authorList>
    </citation>
    <scope>IDENTIFICATION</scope>
</reference>
<keyword evidence="2" id="KW-1185">Reference proteome</keyword>
<dbReference type="Gramene" id="Pp3c13_670V3.2">
    <property type="protein sequence ID" value="Pp3c13_670V3.2"/>
    <property type="gene ID" value="Pp3c13_670"/>
</dbReference>
<evidence type="ECO:0000313" key="2">
    <source>
        <dbReference type="Proteomes" id="UP000006727"/>
    </source>
</evidence>
<dbReference type="Proteomes" id="UP000006727">
    <property type="component" value="Chromosome 13"/>
</dbReference>
<sequence>MPDRLPSVVTCLARWRLTNIDSLQAHQGHCLLRLAPGTLHFFTTVALLRVRRVKNLLDEIVGEDQSQVPVYGSKFHSVFEILSKTSPPAKMGRIVLPTDTDTTVPLKFAVLSRSNIGCAPETYDEQVFGNRHEGCLLNVMAVTLLGCTVYRKEVSERLGVGVIVEKASSIHYRIIDEISHLSQCNKDKWTKSPLPNSFLNHEPATNLRRFRPTVHVAETRSVRGSSVNSSNTLPHTRAREKTFSPYLVLMSLRVSKRWYREIGGTVDWVAAEFIRLNTPGYLRSVGRTSSGAKDSLRRNREDLASFEALLAEDVEDFYRADILVFELAEECPDPRRFLGRVGSDSIRFWSGSGGLRPSMSCWGCTLPCRTCRGGFRHSVSVAGLFLWRDLHTAEIRHLVDIFQGALERGDSIGIVPSDLYIIHGSIEVGRFDVEVLDRPSLGGCHGEMICIVTHFTVGENVSSKLMPGRCWNPRATERAFSFSDFPSAAIFVLNTHFVEMGNLPAGSGMSCQVRLEMREAR</sequence>